<dbReference type="Pfam" id="PF00067">
    <property type="entry name" value="p450"/>
    <property type="match status" value="1"/>
</dbReference>
<evidence type="ECO:0000256" key="1">
    <source>
        <dbReference type="ARBA" id="ARBA00001971"/>
    </source>
</evidence>
<dbReference type="SUPFAM" id="SSF48264">
    <property type="entry name" value="Cytochrome P450"/>
    <property type="match status" value="1"/>
</dbReference>
<keyword evidence="3 8" id="KW-0349">Heme</keyword>
<organism evidence="11 12">
    <name type="scientific">Lentithecium fluviatile CBS 122367</name>
    <dbReference type="NCBI Taxonomy" id="1168545"/>
    <lineage>
        <taxon>Eukaryota</taxon>
        <taxon>Fungi</taxon>
        <taxon>Dikarya</taxon>
        <taxon>Ascomycota</taxon>
        <taxon>Pezizomycotina</taxon>
        <taxon>Dothideomycetes</taxon>
        <taxon>Pleosporomycetidae</taxon>
        <taxon>Pleosporales</taxon>
        <taxon>Massarineae</taxon>
        <taxon>Lentitheciaceae</taxon>
        <taxon>Lentithecium</taxon>
    </lineage>
</organism>
<dbReference type="InterPro" id="IPR002402">
    <property type="entry name" value="Cyt_P450_E_grp-II"/>
</dbReference>
<evidence type="ECO:0000256" key="5">
    <source>
        <dbReference type="ARBA" id="ARBA00023002"/>
    </source>
</evidence>
<dbReference type="Gene3D" id="1.10.630.10">
    <property type="entry name" value="Cytochrome P450"/>
    <property type="match status" value="1"/>
</dbReference>
<evidence type="ECO:0000256" key="7">
    <source>
        <dbReference type="ARBA" id="ARBA00023033"/>
    </source>
</evidence>
<dbReference type="PRINTS" id="PR00385">
    <property type="entry name" value="P450"/>
</dbReference>
<evidence type="ECO:0000256" key="2">
    <source>
        <dbReference type="ARBA" id="ARBA00010617"/>
    </source>
</evidence>
<evidence type="ECO:0000313" key="12">
    <source>
        <dbReference type="Proteomes" id="UP000799291"/>
    </source>
</evidence>
<evidence type="ECO:0000256" key="10">
    <source>
        <dbReference type="SAM" id="Phobius"/>
    </source>
</evidence>
<dbReference type="EMBL" id="MU005575">
    <property type="protein sequence ID" value="KAF2687091.1"/>
    <property type="molecule type" value="Genomic_DNA"/>
</dbReference>
<dbReference type="OrthoDB" id="1470350at2759"/>
<dbReference type="InterPro" id="IPR017972">
    <property type="entry name" value="Cyt_P450_CS"/>
</dbReference>
<dbReference type="PROSITE" id="PS00086">
    <property type="entry name" value="CYTOCHROME_P450"/>
    <property type="match status" value="1"/>
</dbReference>
<dbReference type="InterPro" id="IPR047146">
    <property type="entry name" value="Cyt_P450_E_CYP52_fungi"/>
</dbReference>
<comment type="cofactor">
    <cofactor evidence="1 8">
        <name>heme</name>
        <dbReference type="ChEBI" id="CHEBI:30413"/>
    </cofactor>
</comment>
<evidence type="ECO:0000256" key="8">
    <source>
        <dbReference type="PIRSR" id="PIRSR602402-1"/>
    </source>
</evidence>
<name>A0A6G1JA43_9PLEO</name>
<dbReference type="GO" id="GO:0016712">
    <property type="term" value="F:oxidoreductase activity, acting on paired donors, with incorporation or reduction of molecular oxygen, reduced flavin or flavoprotein as one donor, and incorporation of one atom of oxygen"/>
    <property type="evidence" value="ECO:0007669"/>
    <property type="project" value="InterPro"/>
</dbReference>
<dbReference type="PANTHER" id="PTHR24287:SF17">
    <property type="entry name" value="P450, PUTATIVE (EUROFUNG)-RELATED"/>
    <property type="match status" value="1"/>
</dbReference>
<dbReference type="PRINTS" id="PR00464">
    <property type="entry name" value="EP450II"/>
</dbReference>
<reference evidence="11" key="1">
    <citation type="journal article" date="2020" name="Stud. Mycol.">
        <title>101 Dothideomycetes genomes: a test case for predicting lifestyles and emergence of pathogens.</title>
        <authorList>
            <person name="Haridas S."/>
            <person name="Albert R."/>
            <person name="Binder M."/>
            <person name="Bloem J."/>
            <person name="Labutti K."/>
            <person name="Salamov A."/>
            <person name="Andreopoulos B."/>
            <person name="Baker S."/>
            <person name="Barry K."/>
            <person name="Bills G."/>
            <person name="Bluhm B."/>
            <person name="Cannon C."/>
            <person name="Castanera R."/>
            <person name="Culley D."/>
            <person name="Daum C."/>
            <person name="Ezra D."/>
            <person name="Gonzalez J."/>
            <person name="Henrissat B."/>
            <person name="Kuo A."/>
            <person name="Liang C."/>
            <person name="Lipzen A."/>
            <person name="Lutzoni F."/>
            <person name="Magnuson J."/>
            <person name="Mondo S."/>
            <person name="Nolan M."/>
            <person name="Ohm R."/>
            <person name="Pangilinan J."/>
            <person name="Park H.-J."/>
            <person name="Ramirez L."/>
            <person name="Alfaro M."/>
            <person name="Sun H."/>
            <person name="Tritt A."/>
            <person name="Yoshinaga Y."/>
            <person name="Zwiers L.-H."/>
            <person name="Turgeon B."/>
            <person name="Goodwin S."/>
            <person name="Spatafora J."/>
            <person name="Crous P."/>
            <person name="Grigoriev I."/>
        </authorList>
    </citation>
    <scope>NUCLEOTIDE SEQUENCE</scope>
    <source>
        <strain evidence="11">CBS 122367</strain>
    </source>
</reference>
<gene>
    <name evidence="11" type="ORF">K458DRAFT_385913</name>
</gene>
<keyword evidence="10" id="KW-0812">Transmembrane</keyword>
<proteinExistence type="inferred from homology"/>
<accession>A0A6G1JA43</accession>
<dbReference type="CDD" id="cd11063">
    <property type="entry name" value="CYP52"/>
    <property type="match status" value="1"/>
</dbReference>
<feature type="binding site" description="axial binding residue" evidence="8">
    <location>
        <position position="455"/>
    </location>
    <ligand>
        <name>heme</name>
        <dbReference type="ChEBI" id="CHEBI:30413"/>
    </ligand>
    <ligandPart>
        <name>Fe</name>
        <dbReference type="ChEBI" id="CHEBI:18248"/>
    </ligandPart>
</feature>
<evidence type="ECO:0000256" key="4">
    <source>
        <dbReference type="ARBA" id="ARBA00022723"/>
    </source>
</evidence>
<comment type="similarity">
    <text evidence="2 9">Belongs to the cytochrome P450 family.</text>
</comment>
<protein>
    <submittedName>
        <fullName evidence="11">Cytochrome P450 52A12</fullName>
    </submittedName>
</protein>
<keyword evidence="7 9" id="KW-0503">Monooxygenase</keyword>
<sequence>MALTNSPILYVLAGAFISYMLYTRITLYRRRQRMIAEHGCKPCPHIYNTDNIIGLNVFKENLYNFKNRRVLEGNRARFLKQNTHTFRSRMMHMPIIATAEPENIKTILSLRFKDYSFGNRQQSFTPLLGEGIFNSDGEKWANSRHLIRPNFVREQVANLEAFERHFKLLLRHIPTDGSTLDIQPLFFKLTIDSATEFLFNHSTNSLRMTDEDDENNEDAIFGRAFNYAQGDIVERLRWAFLDPFRPKKKAIEAIRICHAYVDKFVDEAIQWRRERETSGKLAEDDGRYVFIHELVKQTDDKERVRSELINVLLAGRDTTASLLSNAMFEISKRPDIWAKLRQEVEVLGGREPTYEELRNFKYIKWCLNESLRLNPVVPQNSRYAIRDTILPLGGGPDCKSPLFVPQGWTVGYSPYTLHRRKDFYGPDADEFRPERWETLRLGWEYLPFNGGPRICLGQQYALTEAGYVVCRLAQEFKKVECRDETGVWVEALTVTVCSGNGVKVGLFRE</sequence>
<evidence type="ECO:0000256" key="6">
    <source>
        <dbReference type="ARBA" id="ARBA00023004"/>
    </source>
</evidence>
<dbReference type="PANTHER" id="PTHR24287">
    <property type="entry name" value="P450, PUTATIVE (EUROFUNG)-RELATED"/>
    <property type="match status" value="1"/>
</dbReference>
<dbReference type="GO" id="GO:0020037">
    <property type="term" value="F:heme binding"/>
    <property type="evidence" value="ECO:0007669"/>
    <property type="project" value="InterPro"/>
</dbReference>
<keyword evidence="6 8" id="KW-0408">Iron</keyword>
<evidence type="ECO:0000256" key="3">
    <source>
        <dbReference type="ARBA" id="ARBA00022617"/>
    </source>
</evidence>
<keyword evidence="4 8" id="KW-0479">Metal-binding</keyword>
<dbReference type="GO" id="GO:0005506">
    <property type="term" value="F:iron ion binding"/>
    <property type="evidence" value="ECO:0007669"/>
    <property type="project" value="InterPro"/>
</dbReference>
<dbReference type="InterPro" id="IPR001128">
    <property type="entry name" value="Cyt_P450"/>
</dbReference>
<keyword evidence="10" id="KW-1133">Transmembrane helix</keyword>
<feature type="transmembrane region" description="Helical" evidence="10">
    <location>
        <begin position="6"/>
        <end position="25"/>
    </location>
</feature>
<dbReference type="Proteomes" id="UP000799291">
    <property type="component" value="Unassembled WGS sequence"/>
</dbReference>
<dbReference type="InterPro" id="IPR002974">
    <property type="entry name" value="Cyt_P450_E_CYP52_ascomycetes"/>
</dbReference>
<evidence type="ECO:0000256" key="9">
    <source>
        <dbReference type="RuleBase" id="RU000461"/>
    </source>
</evidence>
<dbReference type="InterPro" id="IPR036396">
    <property type="entry name" value="Cyt_P450_sf"/>
</dbReference>
<keyword evidence="10" id="KW-0472">Membrane</keyword>
<dbReference type="AlphaFoldDB" id="A0A6G1JA43"/>
<keyword evidence="5 9" id="KW-0560">Oxidoreductase</keyword>
<keyword evidence="12" id="KW-1185">Reference proteome</keyword>
<dbReference type="PRINTS" id="PR01239">
    <property type="entry name" value="EP450IICYP52"/>
</dbReference>
<evidence type="ECO:0000313" key="11">
    <source>
        <dbReference type="EMBL" id="KAF2687091.1"/>
    </source>
</evidence>